<dbReference type="AlphaFoldDB" id="A0A835Z9V7"/>
<evidence type="ECO:0000256" key="5">
    <source>
        <dbReference type="ARBA" id="ARBA00022832"/>
    </source>
</evidence>
<dbReference type="PANTHER" id="PTHR11351:SF31">
    <property type="entry name" value="DESATURASE 1, ISOFORM A-RELATED"/>
    <property type="match status" value="1"/>
</dbReference>
<feature type="transmembrane region" description="Helical" evidence="13">
    <location>
        <begin position="162"/>
        <end position="186"/>
    </location>
</feature>
<dbReference type="PRINTS" id="PR00075">
    <property type="entry name" value="FACDDSATRASE"/>
</dbReference>
<keyword evidence="3 12" id="KW-0444">Lipid biosynthesis</keyword>
<evidence type="ECO:0000256" key="3">
    <source>
        <dbReference type="ARBA" id="ARBA00022516"/>
    </source>
</evidence>
<protein>
    <recommendedName>
        <fullName evidence="15">Fatty acid desaturase domain-containing protein</fullName>
    </recommendedName>
</protein>
<evidence type="ECO:0000256" key="14">
    <source>
        <dbReference type="SAM" id="SignalP"/>
    </source>
</evidence>
<evidence type="ECO:0000313" key="16">
    <source>
        <dbReference type="EMBL" id="KAG5188579.1"/>
    </source>
</evidence>
<evidence type="ECO:0000256" key="10">
    <source>
        <dbReference type="ARBA" id="ARBA00023136"/>
    </source>
</evidence>
<dbReference type="InterPro" id="IPR015876">
    <property type="entry name" value="Acyl-CoA_DS"/>
</dbReference>
<keyword evidence="5" id="KW-0276">Fatty acid metabolism</keyword>
<dbReference type="Proteomes" id="UP000664859">
    <property type="component" value="Unassembled WGS sequence"/>
</dbReference>
<evidence type="ECO:0000256" key="11">
    <source>
        <dbReference type="ARBA" id="ARBA00023160"/>
    </source>
</evidence>
<evidence type="ECO:0000256" key="1">
    <source>
        <dbReference type="ARBA" id="ARBA00004141"/>
    </source>
</evidence>
<gene>
    <name evidence="16" type="ORF">JKP88DRAFT_184824</name>
</gene>
<accession>A0A835Z9V7</accession>
<comment type="cofactor">
    <cofactor evidence="12">
        <name>Fe(2+)</name>
        <dbReference type="ChEBI" id="CHEBI:29033"/>
    </cofactor>
</comment>
<keyword evidence="4 12" id="KW-0812">Transmembrane</keyword>
<evidence type="ECO:0000259" key="15">
    <source>
        <dbReference type="Pfam" id="PF00487"/>
    </source>
</evidence>
<evidence type="ECO:0000256" key="13">
    <source>
        <dbReference type="SAM" id="Phobius"/>
    </source>
</evidence>
<keyword evidence="14" id="KW-0732">Signal</keyword>
<evidence type="ECO:0000256" key="2">
    <source>
        <dbReference type="ARBA" id="ARBA00009295"/>
    </source>
</evidence>
<evidence type="ECO:0000256" key="4">
    <source>
        <dbReference type="ARBA" id="ARBA00022692"/>
    </source>
</evidence>
<dbReference type="CDD" id="cd03505">
    <property type="entry name" value="Delta9-FADS-like"/>
    <property type="match status" value="1"/>
</dbReference>
<dbReference type="GO" id="GO:0016717">
    <property type="term" value="F:oxidoreductase activity, acting on paired donors, with oxidation of a pair of donors resulting in the reduction of molecular oxygen to two molecules of water"/>
    <property type="evidence" value="ECO:0007669"/>
    <property type="project" value="InterPro"/>
</dbReference>
<keyword evidence="11 12" id="KW-0275">Fatty acid biosynthesis</keyword>
<feature type="domain" description="Fatty acid desaturase" evidence="15">
    <location>
        <begin position="167"/>
        <end position="362"/>
    </location>
</feature>
<keyword evidence="8" id="KW-0408">Iron</keyword>
<dbReference type="InterPro" id="IPR005804">
    <property type="entry name" value="FA_desaturase_dom"/>
</dbReference>
<keyword evidence="10 13" id="KW-0472">Membrane</keyword>
<evidence type="ECO:0000256" key="8">
    <source>
        <dbReference type="ARBA" id="ARBA00023004"/>
    </source>
</evidence>
<proteinExistence type="inferred from homology"/>
<keyword evidence="17" id="KW-1185">Reference proteome</keyword>
<keyword evidence="9" id="KW-0443">Lipid metabolism</keyword>
<keyword evidence="7 12" id="KW-0560">Oxidoreductase</keyword>
<comment type="subcellular location">
    <subcellularLocation>
        <location evidence="1">Membrane</location>
        <topology evidence="1">Multi-pass membrane protein</topology>
    </subcellularLocation>
</comment>
<feature type="transmembrane region" description="Helical" evidence="13">
    <location>
        <begin position="305"/>
        <end position="325"/>
    </location>
</feature>
<dbReference type="OrthoDB" id="10260134at2759"/>
<dbReference type="GO" id="GO:0042761">
    <property type="term" value="P:very long-chain fatty acid biosynthetic process"/>
    <property type="evidence" value="ECO:0007669"/>
    <property type="project" value="TreeGrafter"/>
</dbReference>
<dbReference type="PANTHER" id="PTHR11351">
    <property type="entry name" value="ACYL-COA DESATURASE"/>
    <property type="match status" value="1"/>
</dbReference>
<reference evidence="16" key="1">
    <citation type="submission" date="2021-02" db="EMBL/GenBank/DDBJ databases">
        <title>First Annotated Genome of the Yellow-green Alga Tribonema minus.</title>
        <authorList>
            <person name="Mahan K.M."/>
        </authorList>
    </citation>
    <scope>NUCLEOTIDE SEQUENCE</scope>
    <source>
        <strain evidence="16">UTEX B ZZ1240</strain>
    </source>
</reference>
<comment type="similarity">
    <text evidence="2 12">Belongs to the fatty acid desaturase type 1 family.</text>
</comment>
<evidence type="ECO:0000256" key="6">
    <source>
        <dbReference type="ARBA" id="ARBA00022989"/>
    </source>
</evidence>
<dbReference type="EMBL" id="JAFCMP010000068">
    <property type="protein sequence ID" value="KAG5188579.1"/>
    <property type="molecule type" value="Genomic_DNA"/>
</dbReference>
<evidence type="ECO:0000256" key="12">
    <source>
        <dbReference type="RuleBase" id="RU000581"/>
    </source>
</evidence>
<comment type="domain">
    <text evidence="12">The histidine box domains are involved in binding the catalytic metal ions.</text>
</comment>
<comment type="caution">
    <text evidence="16">The sequence shown here is derived from an EMBL/GenBank/DDBJ whole genome shotgun (WGS) entry which is preliminary data.</text>
</comment>
<sequence>MVRSTFVAVAALAIGAHAFAPIATPAAARRQTCAYTSSCRGVGASRSRLLMSTVERPPAEAEAAPEAPGADPVRVADIRDFSYSEQYDDLFSKPLVINKPVPKPSEQAQANQPGAKKIFMSKVYGVLKRNRFFNRPYGPQDITYAIFFAVTHGLCLLAPATFSWKMVGLAFVTYFVTGCMGITFSFHRQLSHRAFQTPKWLEYFMAYCASLAIQGDPVTWVSDHRVHHLHTDTPLDLHSPYEGFWWSHMGWMFDEEAHDQRSPTMSNASDLLKQPFYRHMQKFYFAHVALKFALMYAIAGLPGVIWGGAVATVFLWHVTFFVNSASHVWGNQPFRTGDQSRNIWWVGILAFGEGWHNNHHAFEFSARHGILKGQFDITWYMIRGLQKLGLATNVKLPSRAQLNKLTPEGTAPQLAYQPA</sequence>
<feature type="chain" id="PRO_5032277325" description="Fatty acid desaturase domain-containing protein" evidence="14">
    <location>
        <begin position="19"/>
        <end position="419"/>
    </location>
</feature>
<feature type="transmembrane region" description="Helical" evidence="13">
    <location>
        <begin position="283"/>
        <end position="299"/>
    </location>
</feature>
<feature type="signal peptide" evidence="14">
    <location>
        <begin position="1"/>
        <end position="18"/>
    </location>
</feature>
<name>A0A835Z9V7_9STRA</name>
<keyword evidence="6 13" id="KW-1133">Transmembrane helix</keyword>
<organism evidence="16 17">
    <name type="scientific">Tribonema minus</name>
    <dbReference type="NCBI Taxonomy" id="303371"/>
    <lineage>
        <taxon>Eukaryota</taxon>
        <taxon>Sar</taxon>
        <taxon>Stramenopiles</taxon>
        <taxon>Ochrophyta</taxon>
        <taxon>PX clade</taxon>
        <taxon>Xanthophyceae</taxon>
        <taxon>Tribonematales</taxon>
        <taxon>Tribonemataceae</taxon>
        <taxon>Tribonema</taxon>
    </lineage>
</organism>
<dbReference type="GO" id="GO:0005789">
    <property type="term" value="C:endoplasmic reticulum membrane"/>
    <property type="evidence" value="ECO:0007669"/>
    <property type="project" value="TreeGrafter"/>
</dbReference>
<evidence type="ECO:0000313" key="17">
    <source>
        <dbReference type="Proteomes" id="UP000664859"/>
    </source>
</evidence>
<evidence type="ECO:0000256" key="9">
    <source>
        <dbReference type="ARBA" id="ARBA00023098"/>
    </source>
</evidence>
<evidence type="ECO:0000256" key="7">
    <source>
        <dbReference type="ARBA" id="ARBA00023002"/>
    </source>
</evidence>
<dbReference type="SMR" id="A0A835Z9V7"/>
<dbReference type="Pfam" id="PF00487">
    <property type="entry name" value="FA_desaturase"/>
    <property type="match status" value="1"/>
</dbReference>